<feature type="compositionally biased region" description="Polar residues" evidence="7">
    <location>
        <begin position="34"/>
        <end position="51"/>
    </location>
</feature>
<dbReference type="GO" id="GO:0000423">
    <property type="term" value="P:mitophagy"/>
    <property type="evidence" value="ECO:0007669"/>
    <property type="project" value="TreeGrafter"/>
</dbReference>
<keyword evidence="2" id="KW-0072">Autophagy</keyword>
<accession>A0A8C8X5J7</accession>
<keyword evidence="3 6" id="KW-0175">Coiled coil</keyword>
<dbReference type="Proteomes" id="UP000694399">
    <property type="component" value="Chromosome F2"/>
</dbReference>
<evidence type="ECO:0000256" key="7">
    <source>
        <dbReference type="SAM" id="MobiDB-lite"/>
    </source>
</evidence>
<dbReference type="Gene3D" id="6.10.250.3110">
    <property type="match status" value="1"/>
</dbReference>
<evidence type="ECO:0000256" key="1">
    <source>
        <dbReference type="ARBA" id="ARBA00005965"/>
    </source>
</evidence>
<feature type="domain" description="Atg6 BARA" evidence="8">
    <location>
        <begin position="259"/>
        <end position="439"/>
    </location>
</feature>
<dbReference type="GO" id="GO:0034271">
    <property type="term" value="C:phosphatidylinositol 3-kinase complex, class III, type I"/>
    <property type="evidence" value="ECO:0007669"/>
    <property type="project" value="TreeGrafter"/>
</dbReference>
<dbReference type="Ensembl" id="ENSPLOT00000013804.1">
    <property type="protein sequence ID" value="ENSPLOP00000012434.1"/>
    <property type="gene ID" value="ENSPLOG00000009097.1"/>
</dbReference>
<dbReference type="GO" id="GO:0030674">
    <property type="term" value="F:protein-macromolecule adaptor activity"/>
    <property type="evidence" value="ECO:0007669"/>
    <property type="project" value="TreeGrafter"/>
</dbReference>
<dbReference type="GO" id="GO:0045324">
    <property type="term" value="P:late endosome to vacuole transport"/>
    <property type="evidence" value="ECO:0007669"/>
    <property type="project" value="TreeGrafter"/>
</dbReference>
<dbReference type="PANTHER" id="PTHR12768">
    <property type="entry name" value="BECLIN 1"/>
    <property type="match status" value="1"/>
</dbReference>
<comment type="similarity">
    <text evidence="1">Belongs to the beclin family.</text>
</comment>
<evidence type="ECO:0000259" key="8">
    <source>
        <dbReference type="Pfam" id="PF04111"/>
    </source>
</evidence>
<proteinExistence type="inferred from homology"/>
<feature type="domain" description="Atg6/beclin coiled-coil" evidence="9">
    <location>
        <begin position="134"/>
        <end position="255"/>
    </location>
</feature>
<dbReference type="GO" id="GO:0000407">
    <property type="term" value="C:phagophore assembly site"/>
    <property type="evidence" value="ECO:0007669"/>
    <property type="project" value="TreeGrafter"/>
</dbReference>
<evidence type="ECO:0000256" key="4">
    <source>
        <dbReference type="ARBA" id="ARBA00025121"/>
    </source>
</evidence>
<dbReference type="GO" id="GO:1990172">
    <property type="term" value="P:G protein-coupled receptor catabolic process"/>
    <property type="evidence" value="ECO:0007669"/>
    <property type="project" value="Ensembl"/>
</dbReference>
<name>A0A8C8X5J7_PANLE</name>
<dbReference type="InterPro" id="IPR041691">
    <property type="entry name" value="Atg6/beclin_CC"/>
</dbReference>
<evidence type="ECO:0000256" key="6">
    <source>
        <dbReference type="SAM" id="Coils"/>
    </source>
</evidence>
<gene>
    <name evidence="10" type="primary">BECN2</name>
</gene>
<dbReference type="Pfam" id="PF17675">
    <property type="entry name" value="APG6_N"/>
    <property type="match status" value="1"/>
</dbReference>
<dbReference type="GO" id="GO:0043548">
    <property type="term" value="F:phosphatidylinositol 3-kinase binding"/>
    <property type="evidence" value="ECO:0007669"/>
    <property type="project" value="TreeGrafter"/>
</dbReference>
<evidence type="ECO:0000313" key="11">
    <source>
        <dbReference type="Proteomes" id="UP000694399"/>
    </source>
</evidence>
<dbReference type="GO" id="GO:0008333">
    <property type="term" value="P:endosome to lysosome transport"/>
    <property type="evidence" value="ECO:0007669"/>
    <property type="project" value="Ensembl"/>
</dbReference>
<dbReference type="Gene3D" id="1.10.418.40">
    <property type="entry name" value="Autophagy protein 6/Beclin 1"/>
    <property type="match status" value="1"/>
</dbReference>
<dbReference type="FunFam" id="1.10.418.40:FF:000001">
    <property type="entry name" value="beclin-1 isoform X1"/>
    <property type="match status" value="1"/>
</dbReference>
<evidence type="ECO:0000256" key="3">
    <source>
        <dbReference type="ARBA" id="ARBA00023054"/>
    </source>
</evidence>
<keyword evidence="11" id="KW-1185">Reference proteome</keyword>
<dbReference type="PANTHER" id="PTHR12768:SF5">
    <property type="entry name" value="BECLIN-2"/>
    <property type="match status" value="1"/>
</dbReference>
<dbReference type="GO" id="GO:0034272">
    <property type="term" value="C:phosphatidylinositol 3-kinase complex, class III, type II"/>
    <property type="evidence" value="ECO:0007669"/>
    <property type="project" value="TreeGrafter"/>
</dbReference>
<sequence>KEGTKVSPKASTMFPIRFICQCCKQPLKLNQSMETSGLETTQETTASTLSAQWEPGETLERGPASKAETDTEKLQDSTSCSTLPGDDGKISGDSSSNFILLGEFAPTSMLSNAQKTAGDIFDILTGERDVDHALCEDCTDKLLEELDTQLILTETENQNYKHWRKRIHDGELETLQEELEGLELEEARLAQELEEVEKNQKRVAEDLEAARAETQVLDQQDEQHWRDYSNLQWQQLELQDELTSRRNQLIHAQIQWDWLKKTNVFSATFEIRDDGPVGIINSFRLGCLPTVPVSWNEINMAWGQTALLLHALSNKIGLEFQRYQLFPCGNRSYLKSLTDDAIELPLFCITGQITCLDVRFDLAMMAFLDCMQQFKEEAEKGEWGLCLPCKIHVENGLMEDSGSTGEFYSIRTHLNTEEQWTKALKLMLINFKCSLAWLSLKYCQK</sequence>
<dbReference type="OMA" id="WTKAMKC"/>
<comment type="function">
    <text evidence="4">Beclin-1-C 35 kDa localized to mitochondria can promote apoptosis; it induces the mitochondrial translocation of BAX and the release of proapoptotic factors.</text>
</comment>
<evidence type="ECO:0000256" key="5">
    <source>
        <dbReference type="ARBA" id="ARBA00056025"/>
    </source>
</evidence>
<reference evidence="10" key="3">
    <citation type="submission" date="2025-09" db="UniProtKB">
        <authorList>
            <consortium name="Ensembl"/>
        </authorList>
    </citation>
    <scope>IDENTIFICATION</scope>
</reference>
<reference evidence="10" key="2">
    <citation type="submission" date="2025-08" db="UniProtKB">
        <authorList>
            <consortium name="Ensembl"/>
        </authorList>
    </citation>
    <scope>IDENTIFICATION</scope>
</reference>
<dbReference type="GeneTree" id="ENSGT00390000008164"/>
<dbReference type="Pfam" id="PF04111">
    <property type="entry name" value="APG6"/>
    <property type="match status" value="1"/>
</dbReference>
<feature type="region of interest" description="Disordered" evidence="7">
    <location>
        <begin position="34"/>
        <end position="89"/>
    </location>
</feature>
<feature type="coiled-coil region" evidence="6">
    <location>
        <begin position="165"/>
        <end position="213"/>
    </location>
</feature>
<reference evidence="10" key="1">
    <citation type="journal article" date="2019" name="bioRxiv">
        <title>Long live the king: chromosome-level assembly of the lion (Panthera leo) using linked-read, Hi-C, and long read data.</title>
        <authorList>
            <person name="Armstrong E.E."/>
            <person name="Taylor R.W."/>
            <person name="Miller D.E."/>
            <person name="Kaelin C."/>
            <person name="Barsh G."/>
            <person name="Hadly E.A."/>
            <person name="Petrov D."/>
        </authorList>
    </citation>
    <scope>NUCLEOTIDE SEQUENCE [LARGE SCALE GENOMIC DNA]</scope>
</reference>
<dbReference type="InterPro" id="IPR040455">
    <property type="entry name" value="Atg6_BARA"/>
</dbReference>
<dbReference type="InterPro" id="IPR038274">
    <property type="entry name" value="Atg6/Beclin_C_sf"/>
</dbReference>
<dbReference type="InterPro" id="IPR007243">
    <property type="entry name" value="Atg6/Beclin"/>
</dbReference>
<dbReference type="GO" id="GO:0000045">
    <property type="term" value="P:autophagosome assembly"/>
    <property type="evidence" value="ECO:0007669"/>
    <property type="project" value="TreeGrafter"/>
</dbReference>
<organism evidence="10 11">
    <name type="scientific">Panthera leo</name>
    <name type="common">Lion</name>
    <dbReference type="NCBI Taxonomy" id="9689"/>
    <lineage>
        <taxon>Eukaryota</taxon>
        <taxon>Metazoa</taxon>
        <taxon>Chordata</taxon>
        <taxon>Craniata</taxon>
        <taxon>Vertebrata</taxon>
        <taxon>Euteleostomi</taxon>
        <taxon>Mammalia</taxon>
        <taxon>Eutheria</taxon>
        <taxon>Laurasiatheria</taxon>
        <taxon>Carnivora</taxon>
        <taxon>Feliformia</taxon>
        <taxon>Felidae</taxon>
        <taxon>Pantherinae</taxon>
        <taxon>Panthera</taxon>
    </lineage>
</organism>
<comment type="function">
    <text evidence="5">Plays a central role in autophagy. Acts as a core subunit of the PI3K complex that mediates formation of phosphatidylinositol 3-phosphate; different complex forms are believed to play a role in multiple membrane trafficking pathways: PI3KC3-C1 is involved in initiation of autophagosomes and PI3KC3-C2 in maturation of autophagosomes and endocytosis. Involved in regulation of degradative endocytic trafficking and required for the abscission step in cytokinesis, probably in the context of PI3KC3-C2. Essential for the formation of PI3KC3-C2 but not PI3KC3-C1 PI3K complex forms. Involved in endocytosis. May play a role in antiviral host defense.</text>
</comment>
<evidence type="ECO:0000259" key="9">
    <source>
        <dbReference type="Pfam" id="PF17675"/>
    </source>
</evidence>
<dbReference type="AlphaFoldDB" id="A0A8C8X5J7"/>
<evidence type="ECO:0000313" key="10">
    <source>
        <dbReference type="Ensembl" id="ENSPLOP00000012434.1"/>
    </source>
</evidence>
<evidence type="ECO:0000256" key="2">
    <source>
        <dbReference type="ARBA" id="ARBA00023006"/>
    </source>
</evidence>
<protein>
    <submittedName>
        <fullName evidence="10">Beclin 2</fullName>
    </submittedName>
</protein>
<dbReference type="GO" id="GO:0006995">
    <property type="term" value="P:cellular response to nitrogen starvation"/>
    <property type="evidence" value="ECO:0007669"/>
    <property type="project" value="TreeGrafter"/>
</dbReference>